<proteinExistence type="predicted"/>
<accession>A0A9P8CLC5</accession>
<dbReference type="AlphaFoldDB" id="A0A9P8CLC5"/>
<evidence type="ECO:0000313" key="3">
    <source>
        <dbReference type="Proteomes" id="UP000887229"/>
    </source>
</evidence>
<dbReference type="GeneID" id="70290088"/>
<dbReference type="Proteomes" id="UP000887229">
    <property type="component" value="Unassembled WGS sequence"/>
</dbReference>
<feature type="compositionally biased region" description="Basic and acidic residues" evidence="1">
    <location>
        <begin position="119"/>
        <end position="131"/>
    </location>
</feature>
<evidence type="ECO:0000256" key="1">
    <source>
        <dbReference type="SAM" id="MobiDB-lite"/>
    </source>
</evidence>
<reference evidence="2" key="1">
    <citation type="journal article" date="2021" name="IMA Fungus">
        <title>Genomic characterization of three marine fungi, including Emericellopsis atlantica sp. nov. with signatures of a generalist lifestyle and marine biomass degradation.</title>
        <authorList>
            <person name="Hagestad O.C."/>
            <person name="Hou L."/>
            <person name="Andersen J.H."/>
            <person name="Hansen E.H."/>
            <person name="Altermark B."/>
            <person name="Li C."/>
            <person name="Kuhnert E."/>
            <person name="Cox R.J."/>
            <person name="Crous P.W."/>
            <person name="Spatafora J.W."/>
            <person name="Lail K."/>
            <person name="Amirebrahimi M."/>
            <person name="Lipzen A."/>
            <person name="Pangilinan J."/>
            <person name="Andreopoulos W."/>
            <person name="Hayes R.D."/>
            <person name="Ng V."/>
            <person name="Grigoriev I.V."/>
            <person name="Jackson S.A."/>
            <person name="Sutton T.D.S."/>
            <person name="Dobson A.D.W."/>
            <person name="Rama T."/>
        </authorList>
    </citation>
    <scope>NUCLEOTIDE SEQUENCE</scope>
    <source>
        <strain evidence="2">TS7</strain>
    </source>
</reference>
<dbReference type="RefSeq" id="XP_046114871.1">
    <property type="nucleotide sequence ID" value="XM_046259185.1"/>
</dbReference>
<keyword evidence="3" id="KW-1185">Reference proteome</keyword>
<sequence>MKLGGNPHVVAEDLQRSSSHCHNRRTCWTRRQGPCRGDRCDSTSLVEEELWCNVTAMTGIDHQFISNPASVVSGNRSSALMESVWRYVIRARRHVTNATAGKPVLACQCRQASRKARGKPGDGHSQQHEGIESSPAHFSTDNDSPWPYHVTASVIYLATVRTGVDLALPIVRKQGAQSFSIQHTKLLFVPECSAASTNEEPRGIKKVKRRAEQARVLVWVIDAGCCAAIKLSGQSDRATRAKPFSEGSLQRRRRCFLACSAVCLAALTTDSRAGWLTTPHDCSVHPSLVLLARGPPILSVLWPESMSRL</sequence>
<evidence type="ECO:0000313" key="2">
    <source>
        <dbReference type="EMBL" id="KAG9250947.1"/>
    </source>
</evidence>
<gene>
    <name evidence="2" type="ORF">F5Z01DRAFT_338339</name>
</gene>
<feature type="region of interest" description="Disordered" evidence="1">
    <location>
        <begin position="115"/>
        <end position="142"/>
    </location>
</feature>
<comment type="caution">
    <text evidence="2">The sequence shown here is derived from an EMBL/GenBank/DDBJ whole genome shotgun (WGS) entry which is preliminary data.</text>
</comment>
<organism evidence="2 3">
    <name type="scientific">Emericellopsis atlantica</name>
    <dbReference type="NCBI Taxonomy" id="2614577"/>
    <lineage>
        <taxon>Eukaryota</taxon>
        <taxon>Fungi</taxon>
        <taxon>Dikarya</taxon>
        <taxon>Ascomycota</taxon>
        <taxon>Pezizomycotina</taxon>
        <taxon>Sordariomycetes</taxon>
        <taxon>Hypocreomycetidae</taxon>
        <taxon>Hypocreales</taxon>
        <taxon>Bionectriaceae</taxon>
        <taxon>Emericellopsis</taxon>
    </lineage>
</organism>
<dbReference type="EMBL" id="MU251272">
    <property type="protein sequence ID" value="KAG9250947.1"/>
    <property type="molecule type" value="Genomic_DNA"/>
</dbReference>
<protein>
    <submittedName>
        <fullName evidence="2">Uncharacterized protein</fullName>
    </submittedName>
</protein>
<name>A0A9P8CLC5_9HYPO</name>